<organism evidence="3">
    <name type="scientific">uncultured Thiotrichaceae bacterium</name>
    <dbReference type="NCBI Taxonomy" id="298394"/>
    <lineage>
        <taxon>Bacteria</taxon>
        <taxon>Pseudomonadati</taxon>
        <taxon>Pseudomonadota</taxon>
        <taxon>Gammaproteobacteria</taxon>
        <taxon>Thiotrichales</taxon>
        <taxon>Thiotrichaceae</taxon>
        <taxon>environmental samples</taxon>
    </lineage>
</organism>
<gene>
    <name evidence="3" type="ORF">HELGO_WM10608</name>
</gene>
<keyword evidence="1" id="KW-0812">Transmembrane</keyword>
<accession>A0A6S6S2N3</accession>
<evidence type="ECO:0000313" key="3">
    <source>
        <dbReference type="EMBL" id="CAA6801913.1"/>
    </source>
</evidence>
<keyword evidence="1" id="KW-1133">Transmembrane helix</keyword>
<feature type="domain" description="Type 4 fimbrial biogenesis protein PilX N-terminal" evidence="2">
    <location>
        <begin position="28"/>
        <end position="76"/>
    </location>
</feature>
<evidence type="ECO:0000259" key="2">
    <source>
        <dbReference type="Pfam" id="PF14341"/>
    </source>
</evidence>
<proteinExistence type="predicted"/>
<name>A0A6S6S2N3_9GAMM</name>
<dbReference type="EMBL" id="CACVAY010000010">
    <property type="protein sequence ID" value="CAA6801913.1"/>
    <property type="molecule type" value="Genomic_DNA"/>
</dbReference>
<evidence type="ECO:0000256" key="1">
    <source>
        <dbReference type="SAM" id="Phobius"/>
    </source>
</evidence>
<feature type="transmembrane region" description="Helical" evidence="1">
    <location>
        <begin position="28"/>
        <end position="48"/>
    </location>
</feature>
<protein>
    <recommendedName>
        <fullName evidence="2">Type 4 fimbrial biogenesis protein PilX N-terminal domain-containing protein</fullName>
    </recommendedName>
</protein>
<reference evidence="3" key="1">
    <citation type="submission" date="2020-01" db="EMBL/GenBank/DDBJ databases">
        <authorList>
            <person name="Meier V. D."/>
            <person name="Meier V D."/>
        </authorList>
    </citation>
    <scope>NUCLEOTIDE SEQUENCE</scope>
    <source>
        <strain evidence="3">HLG_WM_MAG_07</strain>
    </source>
</reference>
<dbReference type="Pfam" id="PF14341">
    <property type="entry name" value="PilX_N"/>
    <property type="match status" value="1"/>
</dbReference>
<sequence length="230" mass="25318">MYFKNNKGMDVSPLMRNKHTYPNNQDGVAVMGLVVVLLVVLTIVGINSSKTSTLELKMSTNSTEHQKAKLAAESAIYHAWKKVNDQLDFKKYVSNCAESGVFDLRTNAEATTCTQDNKTKSSKNSGTWANITSSKDWEWENSDTNESLPNSLTVSSVPFLSSNEMENPMKIAKAPQFATGIHEPILLKGTENYYCIPVSIIAAGTGSSENSSVLIEVKSIPRSGCFRKMY</sequence>
<keyword evidence="1" id="KW-0472">Membrane</keyword>
<dbReference type="AlphaFoldDB" id="A0A6S6S2N3"/>
<dbReference type="InterPro" id="IPR025746">
    <property type="entry name" value="PilX_N_dom"/>
</dbReference>